<dbReference type="SUPFAM" id="SSF143011">
    <property type="entry name" value="RelE-like"/>
    <property type="match status" value="1"/>
</dbReference>
<gene>
    <name evidence="2" type="ORF">GCM10011591_18700</name>
</gene>
<evidence type="ECO:0000256" key="1">
    <source>
        <dbReference type="ARBA" id="ARBA00022649"/>
    </source>
</evidence>
<evidence type="ECO:0000313" key="3">
    <source>
        <dbReference type="Proteomes" id="UP000612956"/>
    </source>
</evidence>
<dbReference type="EMBL" id="BMMW01000002">
    <property type="protein sequence ID" value="GGK47659.1"/>
    <property type="molecule type" value="Genomic_DNA"/>
</dbReference>
<reference evidence="2" key="2">
    <citation type="submission" date="2020-09" db="EMBL/GenBank/DDBJ databases">
        <authorList>
            <person name="Sun Q."/>
            <person name="Zhou Y."/>
        </authorList>
    </citation>
    <scope>NUCLEOTIDE SEQUENCE</scope>
    <source>
        <strain evidence="2">CGMCC 4.7278</strain>
    </source>
</reference>
<evidence type="ECO:0008006" key="4">
    <source>
        <dbReference type="Google" id="ProtNLM"/>
    </source>
</evidence>
<organism evidence="2 3">
    <name type="scientific">Nocardia camponoti</name>
    <dbReference type="NCBI Taxonomy" id="1616106"/>
    <lineage>
        <taxon>Bacteria</taxon>
        <taxon>Bacillati</taxon>
        <taxon>Actinomycetota</taxon>
        <taxon>Actinomycetes</taxon>
        <taxon>Mycobacteriales</taxon>
        <taxon>Nocardiaceae</taxon>
        <taxon>Nocardia</taxon>
    </lineage>
</organism>
<dbReference type="Proteomes" id="UP000612956">
    <property type="component" value="Unassembled WGS sequence"/>
</dbReference>
<dbReference type="Pfam" id="PF05016">
    <property type="entry name" value="ParE_toxin"/>
    <property type="match status" value="1"/>
</dbReference>
<name>A0A917V7U9_9NOCA</name>
<dbReference type="AlphaFoldDB" id="A0A917V7U9"/>
<reference evidence="2" key="1">
    <citation type="journal article" date="2014" name="Int. J. Syst. Evol. Microbiol.">
        <title>Complete genome sequence of Corynebacterium casei LMG S-19264T (=DSM 44701T), isolated from a smear-ripened cheese.</title>
        <authorList>
            <consortium name="US DOE Joint Genome Institute (JGI-PGF)"/>
            <person name="Walter F."/>
            <person name="Albersmeier A."/>
            <person name="Kalinowski J."/>
            <person name="Ruckert C."/>
        </authorList>
    </citation>
    <scope>NUCLEOTIDE SEQUENCE</scope>
    <source>
        <strain evidence="2">CGMCC 4.7278</strain>
    </source>
</reference>
<proteinExistence type="predicted"/>
<protein>
    <recommendedName>
        <fullName evidence="4">Type II toxin-antitoxin system RelE/ParE family toxin</fullName>
    </recommendedName>
</protein>
<dbReference type="InterPro" id="IPR007712">
    <property type="entry name" value="RelE/ParE_toxin"/>
</dbReference>
<accession>A0A917V7U9</accession>
<dbReference type="Gene3D" id="3.30.2310.20">
    <property type="entry name" value="RelE-like"/>
    <property type="match status" value="1"/>
</dbReference>
<sequence>MAHGDDPYAPQNAVKPLSGIAGQFRIRSGNYRAVYEIHDGRLAILDIDVGHRSAIYRRCR</sequence>
<comment type="caution">
    <text evidence="2">The sequence shown here is derived from an EMBL/GenBank/DDBJ whole genome shotgun (WGS) entry which is preliminary data.</text>
</comment>
<keyword evidence="1" id="KW-1277">Toxin-antitoxin system</keyword>
<evidence type="ECO:0000313" key="2">
    <source>
        <dbReference type="EMBL" id="GGK47659.1"/>
    </source>
</evidence>
<keyword evidence="3" id="KW-1185">Reference proteome</keyword>
<dbReference type="InterPro" id="IPR035093">
    <property type="entry name" value="RelE/ParE_toxin_dom_sf"/>
</dbReference>